<accession>J9F464</accession>
<gene>
    <name evidence="1" type="ORF">EVA_22202</name>
</gene>
<reference evidence="1" key="1">
    <citation type="journal article" date="2012" name="PLoS ONE">
        <title>Gene sets for utilization of primary and secondary nutrition supplies in the distal gut of endangered iberian lynx.</title>
        <authorList>
            <person name="Alcaide M."/>
            <person name="Messina E."/>
            <person name="Richter M."/>
            <person name="Bargiela R."/>
            <person name="Peplies J."/>
            <person name="Huws S.A."/>
            <person name="Newbold C.J."/>
            <person name="Golyshin P.N."/>
            <person name="Simon M.A."/>
            <person name="Lopez G."/>
            <person name="Yakimov M.M."/>
            <person name="Ferrer M."/>
        </authorList>
    </citation>
    <scope>NUCLEOTIDE SEQUENCE</scope>
</reference>
<comment type="caution">
    <text evidence="1">The sequence shown here is derived from an EMBL/GenBank/DDBJ whole genome shotgun (WGS) entry which is preliminary data.</text>
</comment>
<dbReference type="AlphaFoldDB" id="J9F464"/>
<sequence>GRVAPNLFRGCNLSFKEMRWDEIVMLMEGINLSSKRRKRYNL</sequence>
<feature type="non-terminal residue" evidence="1">
    <location>
        <position position="1"/>
    </location>
</feature>
<dbReference type="EMBL" id="AMCI01009328">
    <property type="protein sequence ID" value="EJW89691.1"/>
    <property type="molecule type" value="Genomic_DNA"/>
</dbReference>
<protein>
    <submittedName>
        <fullName evidence="1">Uncharacterized protein</fullName>
    </submittedName>
</protein>
<evidence type="ECO:0000313" key="1">
    <source>
        <dbReference type="EMBL" id="EJW89691.1"/>
    </source>
</evidence>
<name>J9F464_9ZZZZ</name>
<organism evidence="1">
    <name type="scientific">gut metagenome</name>
    <dbReference type="NCBI Taxonomy" id="749906"/>
    <lineage>
        <taxon>unclassified sequences</taxon>
        <taxon>metagenomes</taxon>
        <taxon>organismal metagenomes</taxon>
    </lineage>
</organism>
<proteinExistence type="predicted"/>